<proteinExistence type="predicted"/>
<feature type="non-terminal residue" evidence="2">
    <location>
        <position position="1"/>
    </location>
</feature>
<feature type="region of interest" description="Disordered" evidence="1">
    <location>
        <begin position="1"/>
        <end position="52"/>
    </location>
</feature>
<evidence type="ECO:0000256" key="1">
    <source>
        <dbReference type="SAM" id="MobiDB-lite"/>
    </source>
</evidence>
<keyword evidence="3" id="KW-1185">Reference proteome</keyword>
<name>A0A2B7WEZ0_POLH7</name>
<feature type="compositionally biased region" description="Basic and acidic residues" evidence="1">
    <location>
        <begin position="33"/>
        <end position="43"/>
    </location>
</feature>
<gene>
    <name evidence="2" type="ORF">AJ80_10018</name>
</gene>
<evidence type="ECO:0000313" key="2">
    <source>
        <dbReference type="EMBL" id="PGG95139.1"/>
    </source>
</evidence>
<organism evidence="2 3">
    <name type="scientific">Polytolypa hystricis (strain UAMH7299)</name>
    <dbReference type="NCBI Taxonomy" id="1447883"/>
    <lineage>
        <taxon>Eukaryota</taxon>
        <taxon>Fungi</taxon>
        <taxon>Dikarya</taxon>
        <taxon>Ascomycota</taxon>
        <taxon>Pezizomycotina</taxon>
        <taxon>Eurotiomycetes</taxon>
        <taxon>Eurotiomycetidae</taxon>
        <taxon>Onygenales</taxon>
        <taxon>Onygenales incertae sedis</taxon>
        <taxon>Polytolypa</taxon>
    </lineage>
</organism>
<sequence>PAACIRLRCGALRDPDTQEPEDDGDSSEEADEQANKEAGKTQDRVSPATFVI</sequence>
<reference evidence="2 3" key="1">
    <citation type="submission" date="2017-10" db="EMBL/GenBank/DDBJ databases">
        <title>Comparative genomics in systemic dimorphic fungi from Ajellomycetaceae.</title>
        <authorList>
            <person name="Munoz J.F."/>
            <person name="Mcewen J.G."/>
            <person name="Clay O.K."/>
            <person name="Cuomo C.A."/>
        </authorList>
    </citation>
    <scope>NUCLEOTIDE SEQUENCE [LARGE SCALE GENOMIC DNA]</scope>
    <source>
        <strain evidence="2 3">UAMH7299</strain>
    </source>
</reference>
<dbReference type="EMBL" id="PDNA01000497">
    <property type="protein sequence ID" value="PGG95139.1"/>
    <property type="molecule type" value="Genomic_DNA"/>
</dbReference>
<dbReference type="Proteomes" id="UP000224634">
    <property type="component" value="Unassembled WGS sequence"/>
</dbReference>
<feature type="compositionally biased region" description="Acidic residues" evidence="1">
    <location>
        <begin position="17"/>
        <end position="32"/>
    </location>
</feature>
<evidence type="ECO:0000313" key="3">
    <source>
        <dbReference type="Proteomes" id="UP000224634"/>
    </source>
</evidence>
<protein>
    <submittedName>
        <fullName evidence="2">Uncharacterized protein</fullName>
    </submittedName>
</protein>
<comment type="caution">
    <text evidence="2">The sequence shown here is derived from an EMBL/GenBank/DDBJ whole genome shotgun (WGS) entry which is preliminary data.</text>
</comment>
<dbReference type="AlphaFoldDB" id="A0A2B7WEZ0"/>
<accession>A0A2B7WEZ0</accession>